<accession>A0ABP9PTX1</accession>
<dbReference type="Pfam" id="PF11575">
    <property type="entry name" value="FhuF_C"/>
    <property type="match status" value="1"/>
</dbReference>
<feature type="domain" description="Ferric siderophore reductase C-terminal" evidence="1">
    <location>
        <begin position="211"/>
        <end position="231"/>
    </location>
</feature>
<reference evidence="3" key="1">
    <citation type="journal article" date="2019" name="Int. J. Syst. Evol. Microbiol.">
        <title>The Global Catalogue of Microorganisms (GCM) 10K type strain sequencing project: providing services to taxonomists for standard genome sequencing and annotation.</title>
        <authorList>
            <consortium name="The Broad Institute Genomics Platform"/>
            <consortium name="The Broad Institute Genome Sequencing Center for Infectious Disease"/>
            <person name="Wu L."/>
            <person name="Ma J."/>
        </authorList>
    </citation>
    <scope>NUCLEOTIDE SEQUENCE [LARGE SCALE GENOMIC DNA]</scope>
    <source>
        <strain evidence="3">JCM 18303</strain>
    </source>
</reference>
<evidence type="ECO:0000259" key="1">
    <source>
        <dbReference type="Pfam" id="PF11575"/>
    </source>
</evidence>
<sequence>MTEQPEVRAALEEVADIGPFFAVSANPAEVVDDSWRPWRDFYERPEPMAERVRLVAGALGIEASRAADLRIAGSIAQQGLAARLVSPVLAVASVHRRVPEWSPDTLHWRPAVSGVLPMWESAERFSDADAGLEALVTGHLEPLAAITREVSGASPRTLRGNAASALAAAGRLVARARPEAAAAALGEVAELLRAGPLAGAGALAPSWAFRRRSCCLYYKVPGGGVCGDCVLGAGQRS</sequence>
<keyword evidence="3" id="KW-1185">Reference proteome</keyword>
<gene>
    <name evidence="2" type="ORF">GCM10023321_20350</name>
</gene>
<evidence type="ECO:0000313" key="3">
    <source>
        <dbReference type="Proteomes" id="UP001428817"/>
    </source>
</evidence>
<dbReference type="EMBL" id="BAABJP010000007">
    <property type="protein sequence ID" value="GAA5152142.1"/>
    <property type="molecule type" value="Genomic_DNA"/>
</dbReference>
<protein>
    <recommendedName>
        <fullName evidence="1">Ferric siderophore reductase C-terminal domain-containing protein</fullName>
    </recommendedName>
</protein>
<comment type="caution">
    <text evidence="2">The sequence shown here is derived from an EMBL/GenBank/DDBJ whole genome shotgun (WGS) entry which is preliminary data.</text>
</comment>
<organism evidence="2 3">
    <name type="scientific">Pseudonocardia eucalypti</name>
    <dbReference type="NCBI Taxonomy" id="648755"/>
    <lineage>
        <taxon>Bacteria</taxon>
        <taxon>Bacillati</taxon>
        <taxon>Actinomycetota</taxon>
        <taxon>Actinomycetes</taxon>
        <taxon>Pseudonocardiales</taxon>
        <taxon>Pseudonocardiaceae</taxon>
        <taxon>Pseudonocardia</taxon>
    </lineage>
</organism>
<dbReference type="InterPro" id="IPR024726">
    <property type="entry name" value="FhuF_C"/>
</dbReference>
<name>A0ABP9PTX1_9PSEU</name>
<proteinExistence type="predicted"/>
<dbReference type="Proteomes" id="UP001428817">
    <property type="component" value="Unassembled WGS sequence"/>
</dbReference>
<evidence type="ECO:0000313" key="2">
    <source>
        <dbReference type="EMBL" id="GAA5152142.1"/>
    </source>
</evidence>
<dbReference type="RefSeq" id="WP_185066527.1">
    <property type="nucleotide sequence ID" value="NZ_BAABJP010000007.1"/>
</dbReference>